<comment type="caution">
    <text evidence="11">The sequence shown here is derived from an EMBL/GenBank/DDBJ whole genome shotgun (WGS) entry which is preliminary data.</text>
</comment>
<evidence type="ECO:0000256" key="4">
    <source>
        <dbReference type="ARBA" id="ARBA00022980"/>
    </source>
</evidence>
<evidence type="ECO:0000256" key="9">
    <source>
        <dbReference type="RuleBase" id="RU004006"/>
    </source>
</evidence>
<accession>A0A6S6RZ46</accession>
<proteinExistence type="inferred from homology"/>
<dbReference type="InterPro" id="IPR001063">
    <property type="entry name" value="Ribosomal_uL22"/>
</dbReference>
<evidence type="ECO:0000313" key="12">
    <source>
        <dbReference type="Proteomes" id="UP000560980"/>
    </source>
</evidence>
<evidence type="ECO:0000256" key="7">
    <source>
        <dbReference type="HAMAP-Rule" id="MF_01331"/>
    </source>
</evidence>
<dbReference type="GO" id="GO:0006412">
    <property type="term" value="P:translation"/>
    <property type="evidence" value="ECO:0007669"/>
    <property type="project" value="UniProtKB-UniRule"/>
</dbReference>
<evidence type="ECO:0000256" key="3">
    <source>
        <dbReference type="ARBA" id="ARBA00022884"/>
    </source>
</evidence>
<dbReference type="GO" id="GO:0003735">
    <property type="term" value="F:structural constituent of ribosome"/>
    <property type="evidence" value="ECO:0007669"/>
    <property type="project" value="InterPro"/>
</dbReference>
<evidence type="ECO:0000256" key="5">
    <source>
        <dbReference type="ARBA" id="ARBA00023274"/>
    </source>
</evidence>
<dbReference type="SUPFAM" id="SSF54843">
    <property type="entry name" value="Ribosomal protein L22"/>
    <property type="match status" value="1"/>
</dbReference>
<dbReference type="HAMAP" id="MF_01331_B">
    <property type="entry name" value="Ribosomal_uL22_B"/>
    <property type="match status" value="1"/>
</dbReference>
<evidence type="ECO:0000256" key="6">
    <source>
        <dbReference type="ARBA" id="ARBA00035207"/>
    </source>
</evidence>
<sequence length="140" mass="15967">MEEVSAKLCGVRLSSQKARLVANQIRGKSVYRALEILQFSSKKAANIIKKTLKSVIYSAKKNKGIKFEKLIISAIWINEGKSFKRILPRAKGCSDKIIKPTCHVTIRVKEKVVTSNKEKFRTERAKEENRLGQDRSVHLR</sequence>
<dbReference type="CDD" id="cd00336">
    <property type="entry name" value="Ribosomal_L22"/>
    <property type="match status" value="1"/>
</dbReference>
<comment type="similarity">
    <text evidence="1 7 8">Belongs to the universal ribosomal protein uL22 family.</text>
</comment>
<keyword evidence="5 7" id="KW-0687">Ribonucleoprotein</keyword>
<dbReference type="Pfam" id="PF00237">
    <property type="entry name" value="Ribosomal_L22"/>
    <property type="match status" value="1"/>
</dbReference>
<evidence type="ECO:0000256" key="8">
    <source>
        <dbReference type="RuleBase" id="RU004005"/>
    </source>
</evidence>
<dbReference type="EMBL" id="CACTJB010000001">
    <property type="protein sequence ID" value="CAA3705311.1"/>
    <property type="molecule type" value="Genomic_DNA"/>
</dbReference>
<comment type="function">
    <text evidence="7 10">This protein binds specifically to 23S rRNA; its binding is stimulated by other ribosomal proteins, e.g., L4, L17, and L20. It is important during the early stages of 50S assembly. It makes multiple contacts with different domains of the 23S rRNA in the assembled 50S subunit and ribosome.</text>
</comment>
<name>A0A6S6RZ46_9GAMM</name>
<dbReference type="InterPro" id="IPR005727">
    <property type="entry name" value="Ribosomal_uL22_bac/chlpt-type"/>
</dbReference>
<dbReference type="GO" id="GO:0022625">
    <property type="term" value="C:cytosolic large ribosomal subunit"/>
    <property type="evidence" value="ECO:0007669"/>
    <property type="project" value="TreeGrafter"/>
</dbReference>
<reference evidence="11 12" key="1">
    <citation type="submission" date="2019-12" db="EMBL/GenBank/DDBJ databases">
        <authorList>
            <person name="Santos-Garcia D."/>
            <person name="Santos-Garcia D."/>
            <person name="Santos-Garcia D."/>
        </authorList>
    </citation>
    <scope>NUCLEOTIDE SEQUENCE [LARGE SCALE GENOMIC DNA]</scope>
    <source>
        <strain evidence="11">SiSi</strain>
    </source>
</reference>
<keyword evidence="3 7" id="KW-0694">RNA-binding</keyword>
<evidence type="ECO:0000256" key="2">
    <source>
        <dbReference type="ARBA" id="ARBA00022730"/>
    </source>
</evidence>
<keyword evidence="4 7" id="KW-0689">Ribosomal protein</keyword>
<dbReference type="PANTHER" id="PTHR13501">
    <property type="entry name" value="CHLOROPLAST 50S RIBOSOMAL PROTEIN L22-RELATED"/>
    <property type="match status" value="1"/>
</dbReference>
<dbReference type="InterPro" id="IPR036394">
    <property type="entry name" value="Ribosomal_uL22_sf"/>
</dbReference>
<dbReference type="InterPro" id="IPR047867">
    <property type="entry name" value="Ribosomal_uL22_bac/org-type"/>
</dbReference>
<evidence type="ECO:0000313" key="11">
    <source>
        <dbReference type="EMBL" id="CAA3705311.1"/>
    </source>
</evidence>
<keyword evidence="2 7" id="KW-0699">rRNA-binding</keyword>
<dbReference type="NCBIfam" id="TIGR01044">
    <property type="entry name" value="rplV_bact"/>
    <property type="match status" value="1"/>
</dbReference>
<dbReference type="Proteomes" id="UP000560980">
    <property type="component" value="Unassembled WGS sequence"/>
</dbReference>
<gene>
    <name evidence="7" type="primary">rplV</name>
    <name evidence="11" type="ORF">SISI_0115</name>
</gene>
<dbReference type="GO" id="GO:0019843">
    <property type="term" value="F:rRNA binding"/>
    <property type="evidence" value="ECO:0007669"/>
    <property type="project" value="UniProtKB-UniRule"/>
</dbReference>
<comment type="function">
    <text evidence="7">The globular domain of the protein is located near the polypeptide exit tunnel on the outside of the subunit, while an extended beta-hairpin is found that lines the wall of the exit tunnel in the center of the 70S ribosome.</text>
</comment>
<organism evidence="11 12">
    <name type="scientific">Candidatus Portiera aleyrodidarum</name>
    <name type="common">primary endosymbiont of Bemisia tabaci</name>
    <dbReference type="NCBI Taxonomy" id="91844"/>
    <lineage>
        <taxon>Bacteria</taxon>
        <taxon>Pseudomonadati</taxon>
        <taxon>Pseudomonadota</taxon>
        <taxon>Gammaproteobacteria</taxon>
        <taxon>Candidatus Johnevansiales</taxon>
        <taxon>Candidatus Johnevansiaceae</taxon>
        <taxon>Candidatus Portiera</taxon>
    </lineage>
</organism>
<evidence type="ECO:0000256" key="10">
    <source>
        <dbReference type="RuleBase" id="RU004008"/>
    </source>
</evidence>
<dbReference type="PANTHER" id="PTHR13501:SF8">
    <property type="entry name" value="LARGE RIBOSOMAL SUBUNIT PROTEIN UL22M"/>
    <property type="match status" value="1"/>
</dbReference>
<dbReference type="Gene3D" id="3.90.470.10">
    <property type="entry name" value="Ribosomal protein L22/L17"/>
    <property type="match status" value="1"/>
</dbReference>
<protein>
    <recommendedName>
        <fullName evidence="6 7">Large ribosomal subunit protein uL22</fullName>
    </recommendedName>
</protein>
<dbReference type="AlphaFoldDB" id="A0A6S6RZ46"/>
<comment type="subunit">
    <text evidence="7 9">Part of the 50S ribosomal subunit.</text>
</comment>
<evidence type="ECO:0000256" key="1">
    <source>
        <dbReference type="ARBA" id="ARBA00009451"/>
    </source>
</evidence>